<name>A0A8W7K2V0_ANOAL</name>
<evidence type="ECO:0000256" key="1">
    <source>
        <dbReference type="SAM" id="Coils"/>
    </source>
</evidence>
<reference evidence="3" key="2">
    <citation type="submission" date="2022-08" db="UniProtKB">
        <authorList>
            <consortium name="EnsemblMetazoa"/>
        </authorList>
    </citation>
    <scope>IDENTIFICATION</scope>
    <source>
        <strain evidence="3">STECLA/ALBI9_A</strain>
    </source>
</reference>
<dbReference type="GeneID" id="118457637"/>
<proteinExistence type="predicted"/>
<keyword evidence="1" id="KW-0175">Coiled coil</keyword>
<evidence type="ECO:0008006" key="5">
    <source>
        <dbReference type="Google" id="ProtNLM"/>
    </source>
</evidence>
<dbReference type="KEGG" id="aali:118457637"/>
<organism evidence="3 4">
    <name type="scientific">Anopheles albimanus</name>
    <name type="common">New world malaria mosquito</name>
    <dbReference type="NCBI Taxonomy" id="7167"/>
    <lineage>
        <taxon>Eukaryota</taxon>
        <taxon>Metazoa</taxon>
        <taxon>Ecdysozoa</taxon>
        <taxon>Arthropoda</taxon>
        <taxon>Hexapoda</taxon>
        <taxon>Insecta</taxon>
        <taxon>Pterygota</taxon>
        <taxon>Neoptera</taxon>
        <taxon>Endopterygota</taxon>
        <taxon>Diptera</taxon>
        <taxon>Nematocera</taxon>
        <taxon>Culicoidea</taxon>
        <taxon>Culicidae</taxon>
        <taxon>Anophelinae</taxon>
        <taxon>Anopheles</taxon>
    </lineage>
</organism>
<dbReference type="Proteomes" id="UP000069272">
    <property type="component" value="Chromosome 2L"/>
</dbReference>
<evidence type="ECO:0000313" key="4">
    <source>
        <dbReference type="Proteomes" id="UP000069272"/>
    </source>
</evidence>
<sequence length="526" mass="61013">MFLILEIVNDKGGTEWKVAPRRWVCTSKNTQRTVLFWPNEISVERQTQLAIEGTCKPLQSWMRKECVIKREFPTYEAANNELQALFTHHINQIVEEPGKSMNIEASDDDISMITNIKSMLESLITNNARIEEQNANILEQNSRIAKEMSLLQKRVETVESKFVNTTTILCYDTSWHKTAVDPNCQSNYSDRKFSFKPMETLEQLLQLDMNLNDESLNEELVQGLLSKVDDDNAVWRMKSCVDLLCTLELQSKLKWSGISLLPNFLNLFKEVGKTPSEDVTLASVTDFFKGHLKNTKQRYLISLSRKRASFRRKPRKLLRLGNDHSNQQAFSSSSIFVNSSAPKTDHSERAFAFQPMETAEQLQEFEEKLNDESFNAQLVEWLLSNVHDDNTPWRMKRCLNLLCSLELQSNITWSRKVKNTPKEPINELPNFLNLFKIVGQTPSEFVTDRSLVRFFKNYLKNSKVRFLISLNRKRAPSWRRLKKLQEAKDEVTKEQSDSSFTANENSSEFKEADTFSEEDIIVYDPL</sequence>
<dbReference type="RefSeq" id="XP_035775264.1">
    <property type="nucleotide sequence ID" value="XM_035919371.1"/>
</dbReference>
<reference evidence="3 4" key="1">
    <citation type="journal article" date="2017" name="G3 (Bethesda)">
        <title>The Physical Genome Mapping of Anopheles albimanus Corrected Scaffold Misassemblies and Identified Interarm Rearrangements in Genus Anopheles.</title>
        <authorList>
            <person name="Artemov G.N."/>
            <person name="Peery A.N."/>
            <person name="Jiang X."/>
            <person name="Tu Z."/>
            <person name="Stegniy V.N."/>
            <person name="Sharakhova M.V."/>
            <person name="Sharakhov I.V."/>
        </authorList>
    </citation>
    <scope>NUCLEOTIDE SEQUENCE [LARGE SCALE GENOMIC DNA]</scope>
    <source>
        <strain evidence="3 4">ALBI9_A</strain>
    </source>
</reference>
<dbReference type="AlphaFoldDB" id="A0A8W7K2V0"/>
<keyword evidence="4" id="KW-1185">Reference proteome</keyword>
<feature type="compositionally biased region" description="Polar residues" evidence="2">
    <location>
        <begin position="497"/>
        <end position="506"/>
    </location>
</feature>
<evidence type="ECO:0000313" key="3">
    <source>
        <dbReference type="EnsemblMetazoa" id="AALB014111-PA"/>
    </source>
</evidence>
<feature type="coiled-coil region" evidence="1">
    <location>
        <begin position="113"/>
        <end position="147"/>
    </location>
</feature>
<evidence type="ECO:0000256" key="2">
    <source>
        <dbReference type="SAM" id="MobiDB-lite"/>
    </source>
</evidence>
<dbReference type="EnsemblMetazoa" id="AALB014111-RA">
    <property type="protein sequence ID" value="AALB014111-PA"/>
    <property type="gene ID" value="AALB014111"/>
</dbReference>
<dbReference type="OrthoDB" id="7743406at2759"/>
<protein>
    <recommendedName>
        <fullName evidence="5">DUF4806 domain-containing protein</fullName>
    </recommendedName>
</protein>
<feature type="region of interest" description="Disordered" evidence="2">
    <location>
        <begin position="489"/>
        <end position="513"/>
    </location>
</feature>
<accession>A0A8W7K2V0</accession>